<dbReference type="PANTHER" id="PTHR11697">
    <property type="entry name" value="GENERAL TRANSCRIPTION FACTOR 2-RELATED ZINC FINGER PROTEIN"/>
    <property type="match status" value="1"/>
</dbReference>
<reference evidence="2" key="2">
    <citation type="submission" date="2017-05" db="UniProtKB">
        <authorList>
            <consortium name="EnsemblMetazoa"/>
        </authorList>
    </citation>
    <scope>IDENTIFICATION</scope>
</reference>
<dbReference type="InterPro" id="IPR012337">
    <property type="entry name" value="RNaseH-like_sf"/>
</dbReference>
<keyword evidence="1" id="KW-0732">Signal</keyword>
<evidence type="ECO:0008006" key="4">
    <source>
        <dbReference type="Google" id="ProtNLM"/>
    </source>
</evidence>
<dbReference type="EnsemblMetazoa" id="Aqu2.1.08139_001">
    <property type="protein sequence ID" value="Aqu2.1.08139_001"/>
    <property type="gene ID" value="Aqu2.1.08139"/>
</dbReference>
<accession>A0A1X7T141</accession>
<dbReference type="STRING" id="400682.A0A1X7T141"/>
<dbReference type="InterPro" id="IPR055298">
    <property type="entry name" value="AtLOH3-like"/>
</dbReference>
<protein>
    <recommendedName>
        <fullName evidence="4">DUF4371 domain-containing protein</fullName>
    </recommendedName>
</protein>
<name>A0A1X7T141_AMPQE</name>
<dbReference type="PANTHER" id="PTHR11697:SF230">
    <property type="entry name" value="ZINC FINGER, MYM DOMAIN CONTAINING 1"/>
    <property type="match status" value="1"/>
</dbReference>
<dbReference type="OrthoDB" id="1739706at2759"/>
<proteinExistence type="predicted"/>
<gene>
    <name evidence="2" type="primary">105315463</name>
</gene>
<feature type="chain" id="PRO_5010869546" description="DUF4371 domain-containing protein" evidence="1">
    <location>
        <begin position="20"/>
        <end position="227"/>
    </location>
</feature>
<sequence length="227" mass="25612">MQNLSLLLACLFIFSGLDTKGLVCQGYDGASVMAGKNTGVQQCIKEVAPQAIYVHCHAHCLNLVLVDCAKSVPDADESFQLLQLLYVFIYSSKAHEIYISKQSELHADQQVRQMQRLSDTRWACRYAAVESVCSTYDLIFATIESIKDVDDKAKFVEANGILFQIRSLKFVFILAMFLLILSCTKRLSDELQCKDIVMAKAVELITATIQTINEFRGEKCWEQIVQY</sequence>
<dbReference type="Proteomes" id="UP000007879">
    <property type="component" value="Unassembled WGS sequence"/>
</dbReference>
<dbReference type="eggNOG" id="ENOG502QPQD">
    <property type="taxonomic scope" value="Eukaryota"/>
</dbReference>
<feature type="signal peptide" evidence="1">
    <location>
        <begin position="1"/>
        <end position="19"/>
    </location>
</feature>
<dbReference type="AlphaFoldDB" id="A0A1X7T141"/>
<evidence type="ECO:0000313" key="2">
    <source>
        <dbReference type="EnsemblMetazoa" id="Aqu2.1.08139_001"/>
    </source>
</evidence>
<evidence type="ECO:0000313" key="3">
    <source>
        <dbReference type="Proteomes" id="UP000007879"/>
    </source>
</evidence>
<dbReference type="SUPFAM" id="SSF53098">
    <property type="entry name" value="Ribonuclease H-like"/>
    <property type="match status" value="1"/>
</dbReference>
<dbReference type="EnsemblMetazoa" id="XM_011410128.1">
    <property type="protein sequence ID" value="XP_011408430.1"/>
    <property type="gene ID" value="LOC105315463"/>
</dbReference>
<dbReference type="OMA" id="AHEIYIS"/>
<dbReference type="InParanoid" id="A0A1X7T141"/>
<reference evidence="3" key="1">
    <citation type="journal article" date="2010" name="Nature">
        <title>The Amphimedon queenslandica genome and the evolution of animal complexity.</title>
        <authorList>
            <person name="Srivastava M."/>
            <person name="Simakov O."/>
            <person name="Chapman J."/>
            <person name="Fahey B."/>
            <person name="Gauthier M.E."/>
            <person name="Mitros T."/>
            <person name="Richards G.S."/>
            <person name="Conaco C."/>
            <person name="Dacre M."/>
            <person name="Hellsten U."/>
            <person name="Larroux C."/>
            <person name="Putnam N.H."/>
            <person name="Stanke M."/>
            <person name="Adamska M."/>
            <person name="Darling A."/>
            <person name="Degnan S.M."/>
            <person name="Oakley T.H."/>
            <person name="Plachetzki D.C."/>
            <person name="Zhai Y."/>
            <person name="Adamski M."/>
            <person name="Calcino A."/>
            <person name="Cummins S.F."/>
            <person name="Goodstein D.M."/>
            <person name="Harris C."/>
            <person name="Jackson D.J."/>
            <person name="Leys S.P."/>
            <person name="Shu S."/>
            <person name="Woodcroft B.J."/>
            <person name="Vervoort M."/>
            <person name="Kosik K.S."/>
            <person name="Manning G."/>
            <person name="Degnan B.M."/>
            <person name="Rokhsar D.S."/>
        </authorList>
    </citation>
    <scope>NUCLEOTIDE SEQUENCE [LARGE SCALE GENOMIC DNA]</scope>
</reference>
<evidence type="ECO:0000256" key="1">
    <source>
        <dbReference type="SAM" id="SignalP"/>
    </source>
</evidence>
<keyword evidence="3" id="KW-1185">Reference proteome</keyword>
<organism evidence="2">
    <name type="scientific">Amphimedon queenslandica</name>
    <name type="common">Sponge</name>
    <dbReference type="NCBI Taxonomy" id="400682"/>
    <lineage>
        <taxon>Eukaryota</taxon>
        <taxon>Metazoa</taxon>
        <taxon>Porifera</taxon>
        <taxon>Demospongiae</taxon>
        <taxon>Heteroscleromorpha</taxon>
        <taxon>Haplosclerida</taxon>
        <taxon>Niphatidae</taxon>
        <taxon>Amphimedon</taxon>
    </lineage>
</organism>
<dbReference type="KEGG" id="aqu:105315463"/>